<dbReference type="Pfam" id="PF13414">
    <property type="entry name" value="TPR_11"/>
    <property type="match status" value="1"/>
</dbReference>
<evidence type="ECO:0000313" key="4">
    <source>
        <dbReference type="EMBL" id="QGZ57714.1"/>
    </source>
</evidence>
<dbReference type="InterPro" id="IPR051012">
    <property type="entry name" value="CellSynth/LPSAsmb/PSIAsmb"/>
</dbReference>
<keyword evidence="5" id="KW-1185">Reference proteome</keyword>
<sequence>MTIGSRQTSIVRALNNRIRARQSTDRGAPVSSPIKHTQSYLEAADRAYAAGDWQSALQLADKAIAANPRNSDALHRRGLIALAMGSPAEAQIWLRRAVQLFPHPVYCNSLCVTQTRLGDYAAAAETARLGLRRARERFPAVDTSLLSYNLGVALQLDDQPEAAAQSYRQTLARQPDHTAAHNNLGTVTKDLGDLVTAIGHFERAIALDPRNVEAHSNLGHALLAAGHYEEAWPYFEQRWASFQAGDRPAAQGAPMLPIPPWRSGPLPGERRLLVLHEQGFGDALQFCRYLPVALAHGTRVGYVCPKPLRRLFEQSLCTRWPNIELLDEVPSDLGEWDAHCSLLSLPMLLGTRLDTIPALVPYLHAESQRAHRWADRLRAVGNDVKPRIGVVWAGGHTGTAADRRRSIAPDTFAKLLSWQGAHWISLQKAEDASKQLPPAYRAQVTDWMDEVGDFADTAALIDGLDLVISVDTSVAHLAAAMGKPVWLLNRFAGCWRWLRDRDDSPWYSGLRLFTQKERNNWDDVLNCVLDTLATRYPVNETAISQA</sequence>
<dbReference type="Gene3D" id="1.25.40.10">
    <property type="entry name" value="Tetratricopeptide repeat domain"/>
    <property type="match status" value="2"/>
</dbReference>
<protein>
    <submittedName>
        <fullName evidence="4">Tetratricopeptide repeat protein</fullName>
    </submittedName>
</protein>
<dbReference type="SUPFAM" id="SSF53756">
    <property type="entry name" value="UDP-Glycosyltransferase/glycogen phosphorylase"/>
    <property type="match status" value="1"/>
</dbReference>
<dbReference type="Gene3D" id="3.40.50.2000">
    <property type="entry name" value="Glycogen Phosphorylase B"/>
    <property type="match status" value="1"/>
</dbReference>
<feature type="repeat" description="TPR" evidence="3">
    <location>
        <begin position="37"/>
        <end position="70"/>
    </location>
</feature>
<dbReference type="Pfam" id="PF13432">
    <property type="entry name" value="TPR_16"/>
    <property type="match status" value="2"/>
</dbReference>
<dbReference type="InterPro" id="IPR019734">
    <property type="entry name" value="TPR_rpt"/>
</dbReference>
<evidence type="ECO:0000256" key="1">
    <source>
        <dbReference type="ARBA" id="ARBA00022737"/>
    </source>
</evidence>
<evidence type="ECO:0000256" key="2">
    <source>
        <dbReference type="ARBA" id="ARBA00022803"/>
    </source>
</evidence>
<organism evidence="4 5">
    <name type="scientific">Paraburkholderia acidiphila</name>
    <dbReference type="NCBI Taxonomy" id="2571747"/>
    <lineage>
        <taxon>Bacteria</taxon>
        <taxon>Pseudomonadati</taxon>
        <taxon>Pseudomonadota</taxon>
        <taxon>Betaproteobacteria</taxon>
        <taxon>Burkholderiales</taxon>
        <taxon>Burkholderiaceae</taxon>
        <taxon>Paraburkholderia</taxon>
    </lineage>
</organism>
<dbReference type="SMART" id="SM00028">
    <property type="entry name" value="TPR"/>
    <property type="match status" value="5"/>
</dbReference>
<dbReference type="InterPro" id="IPR002201">
    <property type="entry name" value="Glyco_trans_9"/>
</dbReference>
<dbReference type="OrthoDB" id="9814129at2"/>
<keyword evidence="1" id="KW-0677">Repeat</keyword>
<feature type="repeat" description="TPR" evidence="3">
    <location>
        <begin position="178"/>
        <end position="211"/>
    </location>
</feature>
<dbReference type="PANTHER" id="PTHR45586">
    <property type="entry name" value="TPR REPEAT-CONTAINING PROTEIN PA4667"/>
    <property type="match status" value="1"/>
</dbReference>
<dbReference type="SUPFAM" id="SSF48452">
    <property type="entry name" value="TPR-like"/>
    <property type="match status" value="1"/>
</dbReference>
<dbReference type="GO" id="GO:0016757">
    <property type="term" value="F:glycosyltransferase activity"/>
    <property type="evidence" value="ECO:0007669"/>
    <property type="project" value="InterPro"/>
</dbReference>
<dbReference type="PANTHER" id="PTHR45586:SF1">
    <property type="entry name" value="LIPOPOLYSACCHARIDE ASSEMBLY PROTEIN B"/>
    <property type="match status" value="1"/>
</dbReference>
<name>A0A7Z2JBP2_9BURK</name>
<dbReference type="Pfam" id="PF01075">
    <property type="entry name" value="Glyco_transf_9"/>
    <property type="match status" value="1"/>
</dbReference>
<reference evidence="4 5" key="1">
    <citation type="submission" date="2019-12" db="EMBL/GenBank/DDBJ databases">
        <title>Paraburkholderia acidiphila 7Q-K02 sp. nov and Paraburkholderia acidisoli DHF22 sp. nov., two strains isolated from forest soil.</title>
        <authorList>
            <person name="Gao Z."/>
            <person name="Qiu L."/>
        </authorList>
    </citation>
    <scope>NUCLEOTIDE SEQUENCE [LARGE SCALE GENOMIC DNA]</scope>
    <source>
        <strain evidence="4 5">7Q-K02</strain>
    </source>
</reference>
<proteinExistence type="predicted"/>
<dbReference type="KEGG" id="pacp:FAZ97_22750"/>
<gene>
    <name evidence="4" type="ORF">FAZ97_22750</name>
</gene>
<keyword evidence="2 3" id="KW-0802">TPR repeat</keyword>
<dbReference type="PROSITE" id="PS50005">
    <property type="entry name" value="TPR"/>
    <property type="match status" value="2"/>
</dbReference>
<dbReference type="InterPro" id="IPR011990">
    <property type="entry name" value="TPR-like_helical_dom_sf"/>
</dbReference>
<accession>A0A7Z2JBP2</accession>
<dbReference type="Proteomes" id="UP000434209">
    <property type="component" value="Chromosome 2"/>
</dbReference>
<dbReference type="AlphaFoldDB" id="A0A7Z2JBP2"/>
<evidence type="ECO:0000313" key="5">
    <source>
        <dbReference type="Proteomes" id="UP000434209"/>
    </source>
</evidence>
<dbReference type="EMBL" id="CP046910">
    <property type="protein sequence ID" value="QGZ57714.1"/>
    <property type="molecule type" value="Genomic_DNA"/>
</dbReference>
<evidence type="ECO:0000256" key="3">
    <source>
        <dbReference type="PROSITE-ProRule" id="PRU00339"/>
    </source>
</evidence>